<evidence type="ECO:0000256" key="1">
    <source>
        <dbReference type="ARBA" id="ARBA00007092"/>
    </source>
</evidence>
<evidence type="ECO:0000259" key="8">
    <source>
        <dbReference type="Pfam" id="PF03372"/>
    </source>
</evidence>
<proteinExistence type="inferred from homology"/>
<dbReference type="KEGG" id="afg:AFULGI_00006560"/>
<accession>A0A075WCY2</accession>
<dbReference type="InterPro" id="IPR020847">
    <property type="entry name" value="AP_endonuclease_F1_BS"/>
</dbReference>
<dbReference type="Gene3D" id="3.60.10.10">
    <property type="entry name" value="Endonuclease/exonuclease/phosphatase"/>
    <property type="match status" value="1"/>
</dbReference>
<comment type="cofactor">
    <cofactor evidence="6">
        <name>Mg(2+)</name>
        <dbReference type="ChEBI" id="CHEBI:18420"/>
    </cofactor>
    <cofactor evidence="6">
        <name>Mn(2+)</name>
        <dbReference type="ChEBI" id="CHEBI:29035"/>
    </cofactor>
    <text evidence="6">Probably binds two magnesium or manganese ions per subunit.</text>
</comment>
<dbReference type="NCBIfam" id="TIGR00633">
    <property type="entry name" value="xth"/>
    <property type="match status" value="1"/>
</dbReference>
<feature type="binding site" evidence="6">
    <location>
        <position position="35"/>
    </location>
    <ligand>
        <name>Mg(2+)</name>
        <dbReference type="ChEBI" id="CHEBI:18420"/>
        <label>1</label>
    </ligand>
</feature>
<evidence type="ECO:0000256" key="2">
    <source>
        <dbReference type="ARBA" id="ARBA00022723"/>
    </source>
</evidence>
<dbReference type="PROSITE" id="PS51435">
    <property type="entry name" value="AP_NUCLEASE_F1_4"/>
    <property type="match status" value="1"/>
</dbReference>
<reference evidence="9 10" key="1">
    <citation type="submission" date="2013-07" db="EMBL/GenBank/DDBJ databases">
        <title>Genome of Archaeoglobus fulgidus.</title>
        <authorList>
            <person name="Fiebig A."/>
            <person name="Birkeland N.-K."/>
        </authorList>
    </citation>
    <scope>NUCLEOTIDE SEQUENCE [LARGE SCALE GENOMIC DNA]</scope>
    <source>
        <strain evidence="9 10">DSM 8774</strain>
    </source>
</reference>
<keyword evidence="4 6" id="KW-0460">Magnesium</keyword>
<gene>
    <name evidence="9" type="ORF">AFULGI_00006560</name>
</gene>
<dbReference type="NCBIfam" id="TIGR00195">
    <property type="entry name" value="exoDNase_III"/>
    <property type="match status" value="1"/>
</dbReference>
<keyword evidence="2 6" id="KW-0479">Metal-binding</keyword>
<feature type="active site" description="Proton acceptor" evidence="5">
    <location>
        <position position="248"/>
    </location>
</feature>
<dbReference type="InterPro" id="IPR036691">
    <property type="entry name" value="Endo/exonu/phosph_ase_sf"/>
</dbReference>
<dbReference type="CDD" id="cd09086">
    <property type="entry name" value="ExoIII-like_AP-endo"/>
    <property type="match status" value="1"/>
</dbReference>
<dbReference type="GeneID" id="24794181"/>
<dbReference type="InterPro" id="IPR004808">
    <property type="entry name" value="AP_endonuc_1"/>
</dbReference>
<dbReference type="InterPro" id="IPR005135">
    <property type="entry name" value="Endo/exonuclease/phosphatase"/>
</dbReference>
<name>A0A075WCY2_ARCFL</name>
<dbReference type="PROSITE" id="PS00726">
    <property type="entry name" value="AP_NUCLEASE_F1_1"/>
    <property type="match status" value="1"/>
</dbReference>
<feature type="binding site" evidence="6">
    <location>
        <position position="248"/>
    </location>
    <ligand>
        <name>Mg(2+)</name>
        <dbReference type="ChEBI" id="CHEBI:18420"/>
        <label>1</label>
    </ligand>
</feature>
<dbReference type="GO" id="GO:0004519">
    <property type="term" value="F:endonuclease activity"/>
    <property type="evidence" value="ECO:0007669"/>
    <property type="project" value="InterPro"/>
</dbReference>
<protein>
    <submittedName>
        <fullName evidence="9">Exodeoxyribonuclease III</fullName>
        <ecNumber evidence="9">3.1.11.2</ecNumber>
    </submittedName>
</protein>
<feature type="active site" evidence="5">
    <location>
        <position position="105"/>
    </location>
</feature>
<dbReference type="HOGENOM" id="CLU_027539_0_1_2"/>
<feature type="binding site" evidence="6">
    <location>
        <position position="247"/>
    </location>
    <ligand>
        <name>Mg(2+)</name>
        <dbReference type="ChEBI" id="CHEBI:18420"/>
        <label>1</label>
    </ligand>
</feature>
<feature type="binding site" evidence="6">
    <location>
        <position position="146"/>
    </location>
    <ligand>
        <name>Mg(2+)</name>
        <dbReference type="ChEBI" id="CHEBI:18420"/>
        <label>1</label>
    </ligand>
</feature>
<evidence type="ECO:0000256" key="7">
    <source>
        <dbReference type="PIRSR" id="PIRSR604808-3"/>
    </source>
</evidence>
<keyword evidence="6" id="KW-0464">Manganese</keyword>
<dbReference type="RefSeq" id="WP_010878084.1">
    <property type="nucleotide sequence ID" value="NZ_CP006577.1"/>
</dbReference>
<dbReference type="SUPFAM" id="SSF56219">
    <property type="entry name" value="DNase I-like"/>
    <property type="match status" value="1"/>
</dbReference>
<evidence type="ECO:0000313" key="10">
    <source>
        <dbReference type="Proteomes" id="UP000028501"/>
    </source>
</evidence>
<dbReference type="SMR" id="A0A075WCY2"/>
<dbReference type="PANTHER" id="PTHR43250">
    <property type="entry name" value="EXODEOXYRIBONUCLEASE III"/>
    <property type="match status" value="1"/>
</dbReference>
<dbReference type="AlphaFoldDB" id="A0A075WCY2"/>
<feature type="domain" description="Endonuclease/exonuclease/phosphatase" evidence="8">
    <location>
        <begin position="5"/>
        <end position="248"/>
    </location>
</feature>
<dbReference type="EMBL" id="CP006577">
    <property type="protein sequence ID" value="AIG97457.1"/>
    <property type="molecule type" value="Genomic_DNA"/>
</dbReference>
<feature type="active site" description="Proton donor/acceptor" evidence="5">
    <location>
        <position position="146"/>
    </location>
</feature>
<dbReference type="GO" id="GO:0006281">
    <property type="term" value="P:DNA repair"/>
    <property type="evidence" value="ECO:0007669"/>
    <property type="project" value="InterPro"/>
</dbReference>
<dbReference type="GO" id="GO:0003677">
    <property type="term" value="F:DNA binding"/>
    <property type="evidence" value="ECO:0007669"/>
    <property type="project" value="InterPro"/>
</dbReference>
<sequence>MLKIATFNVNSIRSRLHIVIPWLKENKPDILCMQETKVENRKFPEADFHRIGYHVVFSGSKGRNGVAIASLEEPEDVSFGLDSEPKDEDRLIRAKIAGIDVINTYVPQGFKIDSEKYQYKLQWLERLYHYLQKTVDFRSFAVWCGDMNVAPEPIDVHSPDKLKNHVCFHEDARRAYKKILELGFVDVLRKIHPNERIYTFYDYRVKGAIERGLGWRVDAILATPPLAERCVDCYADIKPRLAEKPSDHLPLVAVFDV</sequence>
<evidence type="ECO:0000256" key="3">
    <source>
        <dbReference type="ARBA" id="ARBA00022801"/>
    </source>
</evidence>
<feature type="site" description="Important for catalytic activity" evidence="7">
    <location>
        <position position="218"/>
    </location>
</feature>
<dbReference type="InterPro" id="IPR037493">
    <property type="entry name" value="ExoIII-like"/>
</dbReference>
<dbReference type="EC" id="3.1.11.2" evidence="9"/>
<feature type="site" description="Interaction with DNA substrate" evidence="7">
    <location>
        <position position="248"/>
    </location>
</feature>
<dbReference type="Proteomes" id="UP000028501">
    <property type="component" value="Chromosome"/>
</dbReference>
<feature type="binding site" evidence="6">
    <location>
        <position position="148"/>
    </location>
    <ligand>
        <name>Mg(2+)</name>
        <dbReference type="ChEBI" id="CHEBI:18420"/>
        <label>1</label>
    </ligand>
</feature>
<evidence type="ECO:0000256" key="6">
    <source>
        <dbReference type="PIRSR" id="PIRSR604808-2"/>
    </source>
</evidence>
<feature type="site" description="Transition state stabilizer" evidence="7">
    <location>
        <position position="148"/>
    </location>
</feature>
<organism evidence="9 10">
    <name type="scientific">Archaeoglobus fulgidus DSM 8774</name>
    <dbReference type="NCBI Taxonomy" id="1344584"/>
    <lineage>
        <taxon>Archaea</taxon>
        <taxon>Methanobacteriati</taxon>
        <taxon>Methanobacteriota</taxon>
        <taxon>Archaeoglobi</taxon>
        <taxon>Archaeoglobales</taxon>
        <taxon>Archaeoglobaceae</taxon>
        <taxon>Archaeoglobus</taxon>
    </lineage>
</organism>
<evidence type="ECO:0000256" key="5">
    <source>
        <dbReference type="PIRSR" id="PIRSR604808-1"/>
    </source>
</evidence>
<dbReference type="PANTHER" id="PTHR43250:SF2">
    <property type="entry name" value="EXODEOXYRIBONUCLEASE III"/>
    <property type="match status" value="1"/>
</dbReference>
<evidence type="ECO:0000313" key="9">
    <source>
        <dbReference type="EMBL" id="AIG97457.1"/>
    </source>
</evidence>
<dbReference type="GO" id="GO:0046872">
    <property type="term" value="F:metal ion binding"/>
    <property type="evidence" value="ECO:0007669"/>
    <property type="project" value="UniProtKB-KW"/>
</dbReference>
<dbReference type="GO" id="GO:0008311">
    <property type="term" value="F:double-stranded DNA 3'-5' DNA exonuclease activity"/>
    <property type="evidence" value="ECO:0007669"/>
    <property type="project" value="UniProtKB-EC"/>
</dbReference>
<keyword evidence="3 9" id="KW-0378">Hydrolase</keyword>
<dbReference type="Pfam" id="PF03372">
    <property type="entry name" value="Exo_endo_phos"/>
    <property type="match status" value="1"/>
</dbReference>
<evidence type="ECO:0000256" key="4">
    <source>
        <dbReference type="ARBA" id="ARBA00022842"/>
    </source>
</evidence>
<feature type="binding site" evidence="6">
    <location>
        <position position="8"/>
    </location>
    <ligand>
        <name>Mg(2+)</name>
        <dbReference type="ChEBI" id="CHEBI:18420"/>
        <label>1</label>
    </ligand>
</feature>
<comment type="similarity">
    <text evidence="1">Belongs to the DNA repair enzymes AP/ExoA family.</text>
</comment>